<dbReference type="AlphaFoldDB" id="A0AAD4MXQ7"/>
<feature type="compositionally biased region" description="Low complexity" evidence="1">
    <location>
        <begin position="425"/>
        <end position="445"/>
    </location>
</feature>
<evidence type="ECO:0000256" key="1">
    <source>
        <dbReference type="SAM" id="MobiDB-lite"/>
    </source>
</evidence>
<dbReference type="Proteomes" id="UP001201812">
    <property type="component" value="Unassembled WGS sequence"/>
</dbReference>
<comment type="caution">
    <text evidence="3">The sequence shown here is derived from an EMBL/GenBank/DDBJ whole genome shotgun (WGS) entry which is preliminary data.</text>
</comment>
<protein>
    <submittedName>
        <fullName evidence="3">Calcium/calmodulin-dependent protein kinase type II</fullName>
    </submittedName>
</protein>
<organism evidence="3 4">
    <name type="scientific">Ditylenchus destructor</name>
    <dbReference type="NCBI Taxonomy" id="166010"/>
    <lineage>
        <taxon>Eukaryota</taxon>
        <taxon>Metazoa</taxon>
        <taxon>Ecdysozoa</taxon>
        <taxon>Nematoda</taxon>
        <taxon>Chromadorea</taxon>
        <taxon>Rhabditida</taxon>
        <taxon>Tylenchina</taxon>
        <taxon>Tylenchomorpha</taxon>
        <taxon>Sphaerularioidea</taxon>
        <taxon>Anguinidae</taxon>
        <taxon>Anguininae</taxon>
        <taxon>Ditylenchus</taxon>
    </lineage>
</organism>
<feature type="compositionally biased region" description="Polar residues" evidence="1">
    <location>
        <begin position="66"/>
        <end position="78"/>
    </location>
</feature>
<proteinExistence type="predicted"/>
<keyword evidence="2" id="KW-0472">Membrane</keyword>
<dbReference type="EMBL" id="JAKKPZ010000064">
    <property type="protein sequence ID" value="KAI1704718.1"/>
    <property type="molecule type" value="Genomic_DNA"/>
</dbReference>
<keyword evidence="3" id="KW-0418">Kinase</keyword>
<name>A0AAD4MXQ7_9BILA</name>
<feature type="transmembrane region" description="Helical" evidence="2">
    <location>
        <begin position="6"/>
        <end position="27"/>
    </location>
</feature>
<keyword evidence="4" id="KW-1185">Reference proteome</keyword>
<keyword evidence="2" id="KW-1133">Transmembrane helix</keyword>
<evidence type="ECO:0000313" key="4">
    <source>
        <dbReference type="Proteomes" id="UP001201812"/>
    </source>
</evidence>
<gene>
    <name evidence="3" type="ORF">DdX_14074</name>
</gene>
<feature type="region of interest" description="Disordered" evidence="1">
    <location>
        <begin position="422"/>
        <end position="461"/>
    </location>
</feature>
<keyword evidence="3" id="KW-0808">Transferase</keyword>
<keyword evidence="2" id="KW-0812">Transmembrane</keyword>
<evidence type="ECO:0000256" key="2">
    <source>
        <dbReference type="SAM" id="Phobius"/>
    </source>
</evidence>
<dbReference type="GO" id="GO:0016301">
    <property type="term" value="F:kinase activity"/>
    <property type="evidence" value="ECO:0007669"/>
    <property type="project" value="UniProtKB-KW"/>
</dbReference>
<feature type="compositionally biased region" description="Basic and acidic residues" evidence="1">
    <location>
        <begin position="319"/>
        <end position="331"/>
    </location>
</feature>
<evidence type="ECO:0000313" key="3">
    <source>
        <dbReference type="EMBL" id="KAI1704718.1"/>
    </source>
</evidence>
<accession>A0AAD4MXQ7</accession>
<sequence>MSLFDIFWGLWPLLLAFTIWLTIHLGLDRLFPQLDFISNLFWTQAQIQSDLANTKDPPKHEELEEVSQQKSSQSLQRPTQIKPTGFFVQELKPKSLRSSYERSQEILDKQRNRALEKWPRLALRGNLDSLERKNARSRRSGSEPAISILPQIQALRARRALGSYKYRNVDSEAENQYFAAEELPEEASWPRSDEEQEENPEMSPKPSGSGLKFDPKSDFDSVCLRPADQCDYTCLHGPNCTELEIEPETSQDSQDEAEELLVEGIKALEEFYVDAPIERRRRPSIEEAIMEVKRCSRDLTDYLDQAVNQTQHSAKVKWQKSDEGKGERDESSLDSSRNLLNKKEAPPSTIKESSESSQTIDEQDGGSATADKALKHENTVVRVDTVAPKTPTVPTAAQLHLQQQQILGTALGQAVASNCLPGVTGSAAPSPAPPAQAQAAGSPRLPNAPLPLLPGLPLIHS</sequence>
<reference evidence="3" key="1">
    <citation type="submission" date="2022-01" db="EMBL/GenBank/DDBJ databases">
        <title>Genome Sequence Resource for Two Populations of Ditylenchus destructor, the Migratory Endoparasitic Phytonematode.</title>
        <authorList>
            <person name="Zhang H."/>
            <person name="Lin R."/>
            <person name="Xie B."/>
        </authorList>
    </citation>
    <scope>NUCLEOTIDE SEQUENCE</scope>
    <source>
        <strain evidence="3">BazhouSP</strain>
    </source>
</reference>
<feature type="region of interest" description="Disordered" evidence="1">
    <location>
        <begin position="180"/>
        <end position="213"/>
    </location>
</feature>
<feature type="region of interest" description="Disordered" evidence="1">
    <location>
        <begin position="52"/>
        <end position="78"/>
    </location>
</feature>
<feature type="region of interest" description="Disordered" evidence="1">
    <location>
        <begin position="306"/>
        <end position="388"/>
    </location>
</feature>